<dbReference type="OrthoDB" id="1859733at2759"/>
<name>A0A2C5X8H2_9HYPO</name>
<proteinExistence type="predicted"/>
<gene>
    <name evidence="2" type="ORF">CDD81_653</name>
</gene>
<organism evidence="2 3">
    <name type="scientific">Ophiocordyceps australis</name>
    <dbReference type="NCBI Taxonomy" id="1399860"/>
    <lineage>
        <taxon>Eukaryota</taxon>
        <taxon>Fungi</taxon>
        <taxon>Dikarya</taxon>
        <taxon>Ascomycota</taxon>
        <taxon>Pezizomycotina</taxon>
        <taxon>Sordariomycetes</taxon>
        <taxon>Hypocreomycetidae</taxon>
        <taxon>Hypocreales</taxon>
        <taxon>Ophiocordycipitaceae</taxon>
        <taxon>Ophiocordyceps</taxon>
    </lineage>
</organism>
<feature type="region of interest" description="Disordered" evidence="1">
    <location>
        <begin position="1"/>
        <end position="27"/>
    </location>
</feature>
<comment type="caution">
    <text evidence="2">The sequence shown here is derived from an EMBL/GenBank/DDBJ whole genome shotgun (WGS) entry which is preliminary data.</text>
</comment>
<evidence type="ECO:0000256" key="1">
    <source>
        <dbReference type="SAM" id="MobiDB-lite"/>
    </source>
</evidence>
<dbReference type="AlphaFoldDB" id="A0A2C5X8H2"/>
<feature type="compositionally biased region" description="Polar residues" evidence="1">
    <location>
        <begin position="1"/>
        <end position="12"/>
    </location>
</feature>
<dbReference type="InterPro" id="IPR021851">
    <property type="entry name" value="DUF3455"/>
</dbReference>
<protein>
    <submittedName>
        <fullName evidence="2">Uncharacterized protein</fullName>
    </submittedName>
</protein>
<accession>A0A2C5X8H2</accession>
<sequence>MARLPFSTSMSAQHHAPSRSLSTPQRGERAVDWLRLTTKTGSTGEIRQVYRVSTVGASLQRLASICQLHLRYSMQQYTGFGKTAAMWY</sequence>
<keyword evidence="3" id="KW-1185">Reference proteome</keyword>
<dbReference type="EMBL" id="NJET01000111">
    <property type="protein sequence ID" value="PHH61219.1"/>
    <property type="molecule type" value="Genomic_DNA"/>
</dbReference>
<reference evidence="2 3" key="1">
    <citation type="submission" date="2017-06" db="EMBL/GenBank/DDBJ databases">
        <title>Ant-infecting Ophiocordyceps genomes reveal a high diversity of potential behavioral manipulation genes and a possible major role for enterotoxins.</title>
        <authorList>
            <person name="De Bekker C."/>
            <person name="Evans H.C."/>
            <person name="Brachmann A."/>
            <person name="Hughes D.P."/>
        </authorList>
    </citation>
    <scope>NUCLEOTIDE SEQUENCE [LARGE SCALE GENOMIC DNA]</scope>
    <source>
        <strain evidence="2 3">Map64</strain>
    </source>
</reference>
<evidence type="ECO:0000313" key="2">
    <source>
        <dbReference type="EMBL" id="PHH61219.1"/>
    </source>
</evidence>
<dbReference type="Pfam" id="PF11937">
    <property type="entry name" value="DUF3455"/>
    <property type="match status" value="1"/>
</dbReference>
<evidence type="ECO:0000313" key="3">
    <source>
        <dbReference type="Proteomes" id="UP000226192"/>
    </source>
</evidence>
<dbReference type="Proteomes" id="UP000226192">
    <property type="component" value="Unassembled WGS sequence"/>
</dbReference>